<dbReference type="Proteomes" id="UP000887566">
    <property type="component" value="Unplaced"/>
</dbReference>
<reference evidence="3" key="1">
    <citation type="submission" date="2022-11" db="UniProtKB">
        <authorList>
            <consortium name="WormBaseParasite"/>
        </authorList>
    </citation>
    <scope>IDENTIFICATION</scope>
</reference>
<proteinExistence type="predicted"/>
<dbReference type="WBParaSite" id="PSAMB.scaffold1268size33587.g12084.t1">
    <property type="protein sequence ID" value="PSAMB.scaffold1268size33587.g12084.t1"/>
    <property type="gene ID" value="PSAMB.scaffold1268size33587.g12084"/>
</dbReference>
<organism evidence="2 3">
    <name type="scientific">Plectus sambesii</name>
    <dbReference type="NCBI Taxonomy" id="2011161"/>
    <lineage>
        <taxon>Eukaryota</taxon>
        <taxon>Metazoa</taxon>
        <taxon>Ecdysozoa</taxon>
        <taxon>Nematoda</taxon>
        <taxon>Chromadorea</taxon>
        <taxon>Plectida</taxon>
        <taxon>Plectina</taxon>
        <taxon>Plectoidea</taxon>
        <taxon>Plectidae</taxon>
        <taxon>Plectus</taxon>
    </lineage>
</organism>
<feature type="compositionally biased region" description="Polar residues" evidence="1">
    <location>
        <begin position="147"/>
        <end position="158"/>
    </location>
</feature>
<evidence type="ECO:0000256" key="1">
    <source>
        <dbReference type="SAM" id="MobiDB-lite"/>
    </source>
</evidence>
<accession>A0A914UVB5</accession>
<sequence>MFGALSSHYRREEERRIAQMKQQRLVQQQRAAAALAAQNAAARANLQQPSYGQYLSRTPDPPRRTLDLSAPYRSTSTVVAPMQNGDLGRVLRVERQLKPSRSDGSFPCSSSEAEESEEESSSSSPPLPSSKVKSRSRNSEDDWKTASIKTKSVRQLSQPRKKKNLY</sequence>
<evidence type="ECO:0000313" key="2">
    <source>
        <dbReference type="Proteomes" id="UP000887566"/>
    </source>
</evidence>
<name>A0A914UVB5_9BILA</name>
<evidence type="ECO:0000313" key="3">
    <source>
        <dbReference type="WBParaSite" id="PSAMB.scaffold1268size33587.g12084.t1"/>
    </source>
</evidence>
<feature type="region of interest" description="Disordered" evidence="1">
    <location>
        <begin position="43"/>
        <end position="166"/>
    </location>
</feature>
<keyword evidence="2" id="KW-1185">Reference proteome</keyword>
<dbReference type="AlphaFoldDB" id="A0A914UVB5"/>
<feature type="compositionally biased region" description="Basic and acidic residues" evidence="1">
    <location>
        <begin position="89"/>
        <end position="101"/>
    </location>
</feature>
<protein>
    <submittedName>
        <fullName evidence="3">Uncharacterized protein</fullName>
    </submittedName>
</protein>